<dbReference type="KEGG" id="atz:M5E07_03555"/>
<organism evidence="2 3">
    <name type="scientific">Acinetobacter tibetensis</name>
    <dbReference type="NCBI Taxonomy" id="2943497"/>
    <lineage>
        <taxon>Bacteria</taxon>
        <taxon>Pseudomonadati</taxon>
        <taxon>Pseudomonadota</taxon>
        <taxon>Gammaproteobacteria</taxon>
        <taxon>Moraxellales</taxon>
        <taxon>Moraxellaceae</taxon>
        <taxon>Acinetobacter</taxon>
    </lineage>
</organism>
<proteinExistence type="predicted"/>
<keyword evidence="3" id="KW-1185">Reference proteome</keyword>
<gene>
    <name evidence="2" type="ORF">M5E07_03555</name>
</gene>
<reference evidence="2" key="1">
    <citation type="submission" date="2022-06" db="EMBL/GenBank/DDBJ databases">
        <title>Isolation, identification and characterization of iprodione-degrading strains in Lhasa, Tibet.</title>
        <authorList>
            <person name="Pan H."/>
        </authorList>
    </citation>
    <scope>NUCLEOTIDE SEQUENCE</scope>
    <source>
        <strain evidence="2">Y-23</strain>
    </source>
</reference>
<protein>
    <recommendedName>
        <fullName evidence="4">DUF3396 domain-containing protein</fullName>
    </recommendedName>
</protein>
<dbReference type="Pfam" id="PF11876">
    <property type="entry name" value="TsiV"/>
    <property type="match status" value="1"/>
</dbReference>
<evidence type="ECO:0000256" key="1">
    <source>
        <dbReference type="SAM" id="Coils"/>
    </source>
</evidence>
<keyword evidence="1" id="KW-0175">Coiled coil</keyword>
<evidence type="ECO:0000313" key="3">
    <source>
        <dbReference type="Proteomes" id="UP001056716"/>
    </source>
</evidence>
<accession>A0AAE9LSK5</accession>
<evidence type="ECO:0000313" key="2">
    <source>
        <dbReference type="EMBL" id="USE83923.1"/>
    </source>
</evidence>
<name>A0AAE9LSK5_9GAMM</name>
<sequence>MNNQEQRKLEIEENEMSTITPYLTEEEQVEWIEEIKATDKLWVTGYEGEDAYGIGPYVTFYIYHSAEEASQLITQFVEIFNEFNQIKNEEWVSFKHPVKDIFIKAENAQTLLEDLEQTCQRQYTRDDFLSFAATASDDTEISSAVWATYFRVTPYSDTYSVLKMNFRYAWYKESEENKEKWHRFVERCIDKLKPRHAYSGFEIAQAASLHLGSYEINSLEKIVTQAFYGVDIDHPSFNGSNTHDDPDGYVNERKLGSGVRTPVWSFLLDPYWITKLNKTAEEIKAYFSCFKEVEVKEIEYPENQTGLWIRLGELAMYPVEDGVPVLPIYANALIKPIRCDELKLVGYAQWDDDPNEHLSYDEGIAWMRRFDEDSSWPEGKRVNKVNGLSLEEEKLKEKGGALCPQTGYWQTPARPDLRQYFEQGEILPTFSELDWGEVYWYWAGRE</sequence>
<feature type="coiled-coil region" evidence="1">
    <location>
        <begin position="98"/>
        <end position="125"/>
    </location>
</feature>
<dbReference type="RefSeq" id="WP_252221982.1">
    <property type="nucleotide sequence ID" value="NZ_CP098732.1"/>
</dbReference>
<evidence type="ECO:0008006" key="4">
    <source>
        <dbReference type="Google" id="ProtNLM"/>
    </source>
</evidence>
<dbReference type="EMBL" id="CP098732">
    <property type="protein sequence ID" value="USE83923.1"/>
    <property type="molecule type" value="Genomic_DNA"/>
</dbReference>
<dbReference type="AlphaFoldDB" id="A0AAE9LSK5"/>
<dbReference type="InterPro" id="IPR021815">
    <property type="entry name" value="TsiV"/>
</dbReference>
<dbReference type="Proteomes" id="UP001056716">
    <property type="component" value="Chromosome"/>
</dbReference>